<dbReference type="EnsemblMetazoa" id="XM_038198706.1">
    <property type="protein sequence ID" value="XP_038054634.1"/>
    <property type="gene ID" value="LOC119726851"/>
</dbReference>
<feature type="domain" description="C-type lectin" evidence="3">
    <location>
        <begin position="42"/>
        <end position="159"/>
    </location>
</feature>
<reference evidence="4" key="1">
    <citation type="submission" date="2022-11" db="UniProtKB">
        <authorList>
            <consortium name="EnsemblMetazoa"/>
        </authorList>
    </citation>
    <scope>IDENTIFICATION</scope>
</reference>
<dbReference type="AlphaFoldDB" id="A0A913ZT72"/>
<dbReference type="SMART" id="SM00034">
    <property type="entry name" value="CLECT"/>
    <property type="match status" value="1"/>
</dbReference>
<dbReference type="InterPro" id="IPR016186">
    <property type="entry name" value="C-type_lectin-like/link_sf"/>
</dbReference>
<dbReference type="OrthoDB" id="7357196at2759"/>
<dbReference type="InterPro" id="IPR016187">
    <property type="entry name" value="CTDL_fold"/>
</dbReference>
<dbReference type="SUPFAM" id="SSF56436">
    <property type="entry name" value="C-type lectin-like"/>
    <property type="match status" value="1"/>
</dbReference>
<feature type="signal peptide" evidence="2">
    <location>
        <begin position="1"/>
        <end position="21"/>
    </location>
</feature>
<dbReference type="PROSITE" id="PS50041">
    <property type="entry name" value="C_TYPE_LECTIN_2"/>
    <property type="match status" value="1"/>
</dbReference>
<organism evidence="4 5">
    <name type="scientific">Patiria miniata</name>
    <name type="common">Bat star</name>
    <name type="synonym">Asterina miniata</name>
    <dbReference type="NCBI Taxonomy" id="46514"/>
    <lineage>
        <taxon>Eukaryota</taxon>
        <taxon>Metazoa</taxon>
        <taxon>Echinodermata</taxon>
        <taxon>Eleutherozoa</taxon>
        <taxon>Asterozoa</taxon>
        <taxon>Asteroidea</taxon>
        <taxon>Valvatacea</taxon>
        <taxon>Valvatida</taxon>
        <taxon>Asterinidae</taxon>
        <taxon>Patiria</taxon>
    </lineage>
</organism>
<keyword evidence="1" id="KW-1015">Disulfide bond</keyword>
<protein>
    <recommendedName>
        <fullName evidence="3">C-type lectin domain-containing protein</fullName>
    </recommendedName>
</protein>
<evidence type="ECO:0000313" key="5">
    <source>
        <dbReference type="Proteomes" id="UP000887568"/>
    </source>
</evidence>
<dbReference type="RefSeq" id="XP_038054634.1">
    <property type="nucleotide sequence ID" value="XM_038198706.1"/>
</dbReference>
<proteinExistence type="predicted"/>
<dbReference type="InterPro" id="IPR050111">
    <property type="entry name" value="C-type_lectin/snaclec_domain"/>
</dbReference>
<dbReference type="GeneID" id="119726851"/>
<keyword evidence="5" id="KW-1185">Reference proteome</keyword>
<evidence type="ECO:0000313" key="4">
    <source>
        <dbReference type="EnsemblMetazoa" id="XP_038054634.1"/>
    </source>
</evidence>
<keyword evidence="2" id="KW-0732">Signal</keyword>
<evidence type="ECO:0000259" key="3">
    <source>
        <dbReference type="PROSITE" id="PS50041"/>
    </source>
</evidence>
<evidence type="ECO:0000256" key="2">
    <source>
        <dbReference type="SAM" id="SignalP"/>
    </source>
</evidence>
<sequence length="183" mass="20726">MVSKWFIFGLISLHLMGCAGGNEMCKASIGHGWACPPTWYQWGRKCYKAMITEPMTWFEAKEECIKMGSVLVVPLSQEETDFLMLLVPESSSIWINCNDLEKEGTWKCQDGTDEVELRTWPTKGRQPSNSGGDEHCAEIRPNGIWNDNQCTRKRPAICIHPAPQLHEEATVFVGCQQDMDTLQ</sequence>
<dbReference type="Proteomes" id="UP000887568">
    <property type="component" value="Unplaced"/>
</dbReference>
<dbReference type="PROSITE" id="PS00615">
    <property type="entry name" value="C_TYPE_LECTIN_1"/>
    <property type="match status" value="1"/>
</dbReference>
<dbReference type="Gene3D" id="3.10.100.10">
    <property type="entry name" value="Mannose-Binding Protein A, subunit A"/>
    <property type="match status" value="1"/>
</dbReference>
<evidence type="ECO:0000256" key="1">
    <source>
        <dbReference type="ARBA" id="ARBA00023157"/>
    </source>
</evidence>
<name>A0A913ZT72_PATMI</name>
<dbReference type="InterPro" id="IPR001304">
    <property type="entry name" value="C-type_lectin-like"/>
</dbReference>
<dbReference type="PANTHER" id="PTHR22803">
    <property type="entry name" value="MANNOSE, PHOSPHOLIPASE, LECTIN RECEPTOR RELATED"/>
    <property type="match status" value="1"/>
</dbReference>
<accession>A0A913ZT72</accession>
<dbReference type="Pfam" id="PF00059">
    <property type="entry name" value="Lectin_C"/>
    <property type="match status" value="1"/>
</dbReference>
<feature type="chain" id="PRO_5037219166" description="C-type lectin domain-containing protein" evidence="2">
    <location>
        <begin position="22"/>
        <end position="183"/>
    </location>
</feature>
<dbReference type="InterPro" id="IPR018378">
    <property type="entry name" value="C-type_lectin_CS"/>
</dbReference>